<feature type="transmembrane region" description="Helical" evidence="1">
    <location>
        <begin position="166"/>
        <end position="185"/>
    </location>
</feature>
<keyword evidence="1" id="KW-0812">Transmembrane</keyword>
<feature type="transmembrane region" description="Helical" evidence="1">
    <location>
        <begin position="71"/>
        <end position="90"/>
    </location>
</feature>
<evidence type="ECO:0000313" key="2">
    <source>
        <dbReference type="EMBL" id="SFK90154.1"/>
    </source>
</evidence>
<reference evidence="3" key="1">
    <citation type="submission" date="2016-10" db="EMBL/GenBank/DDBJ databases">
        <authorList>
            <person name="Varghese N."/>
            <person name="Submissions S."/>
        </authorList>
    </citation>
    <scope>NUCLEOTIDE SEQUENCE [LARGE SCALE GENOMIC DNA]</scope>
    <source>
        <strain evidence="3">Nm69</strain>
    </source>
</reference>
<sequence>MDPLTHALSGALLARAAAASNSSQCSGLAGSSRLPLRWQVATGFAAAAFPDLDFALRLLDTLTYLNWHQGPTHSLIMLPLWAWLLAYLFSRFFRGCYTWREFYLPACLGLTIHIAGDLITSYGLMLFAPLSTERYALPLAFVIDPWLSLIIIAGLSASWFYPDKRAAAITALIGLTGYVLFLWTLHTQATSIAKHHAKTLPHARISVLPQPLSPFHWKVIIREGESYHIALVDLRKNDNHRSNLPNKWPLSKMAAAYRPVSENNWQIYQQFGENPVQHAATRNAWLHPAFKPFREFSKYPALDRIDHSDNRLCYWFYDMRFKFPELPPSFLFGICRHDNASDWQMLRHRGLFYID</sequence>
<dbReference type="OrthoDB" id="9781927at2"/>
<evidence type="ECO:0000256" key="1">
    <source>
        <dbReference type="SAM" id="Phobius"/>
    </source>
</evidence>
<gene>
    <name evidence="2" type="ORF">SAMN05216302_102016</name>
</gene>
<dbReference type="Proteomes" id="UP000199533">
    <property type="component" value="Unassembled WGS sequence"/>
</dbReference>
<organism evidence="2 3">
    <name type="scientific">Nitrosomonas aestuarii</name>
    <dbReference type="NCBI Taxonomy" id="52441"/>
    <lineage>
        <taxon>Bacteria</taxon>
        <taxon>Pseudomonadati</taxon>
        <taxon>Pseudomonadota</taxon>
        <taxon>Betaproteobacteria</taxon>
        <taxon>Nitrosomonadales</taxon>
        <taxon>Nitrosomonadaceae</taxon>
        <taxon>Nitrosomonas</taxon>
    </lineage>
</organism>
<keyword evidence="3" id="KW-1185">Reference proteome</keyword>
<keyword evidence="1" id="KW-1133">Transmembrane helix</keyword>
<feature type="transmembrane region" description="Helical" evidence="1">
    <location>
        <begin position="139"/>
        <end position="160"/>
    </location>
</feature>
<evidence type="ECO:0000313" key="3">
    <source>
        <dbReference type="Proteomes" id="UP000199533"/>
    </source>
</evidence>
<dbReference type="PANTHER" id="PTHR40031:SF1">
    <property type="entry name" value="MEMBRANE-BOUND METAL-DEPENDENT HYDROLASE"/>
    <property type="match status" value="1"/>
</dbReference>
<proteinExistence type="predicted"/>
<dbReference type="RefSeq" id="WP_090700601.1">
    <property type="nucleotide sequence ID" value="NZ_FOSP01000020.1"/>
</dbReference>
<protein>
    <submittedName>
        <fullName evidence="2">Inner membrane protein</fullName>
    </submittedName>
</protein>
<dbReference type="Pfam" id="PF04307">
    <property type="entry name" value="YdjM"/>
    <property type="match status" value="1"/>
</dbReference>
<feature type="transmembrane region" description="Helical" evidence="1">
    <location>
        <begin position="102"/>
        <end position="127"/>
    </location>
</feature>
<dbReference type="EMBL" id="FOSP01000020">
    <property type="protein sequence ID" value="SFK90154.1"/>
    <property type="molecule type" value="Genomic_DNA"/>
</dbReference>
<dbReference type="InterPro" id="IPR007404">
    <property type="entry name" value="YdjM-like"/>
</dbReference>
<dbReference type="PANTHER" id="PTHR40031">
    <property type="entry name" value="HYPOTHETICAL MEMBRANE SPANNING PROTEIN"/>
    <property type="match status" value="1"/>
</dbReference>
<dbReference type="InterPro" id="IPR053170">
    <property type="entry name" value="Transcription_regulator"/>
</dbReference>
<dbReference type="STRING" id="52441.SAMN05216302_102016"/>
<name>A0A1I4D8R4_9PROT</name>
<dbReference type="AlphaFoldDB" id="A0A1I4D8R4"/>
<keyword evidence="1" id="KW-0472">Membrane</keyword>
<accession>A0A1I4D8R4</accession>